<protein>
    <recommendedName>
        <fullName evidence="4">50S ribosomal protein L33</fullName>
    </recommendedName>
</protein>
<evidence type="ECO:0000256" key="1">
    <source>
        <dbReference type="SAM" id="Phobius"/>
    </source>
</evidence>
<sequence length="162" mass="18936">MRYRGRKWNNILMLCVVAFIGVLNLPAIIKTYLIEPEESAYPYLLSPSLDLQSMHFPSFSIEQSNDQWQVRPSSIRLPIGANELISRWKSVVGTEIDEETYQTLGEKLGQPQTVEVWYQDQEEPHRITYYQLPDFWLLKNWQGKWIAISVAEEYLSPTPLKS</sequence>
<keyword evidence="1" id="KW-1133">Transmembrane helix</keyword>
<reference evidence="2 3" key="1">
    <citation type="journal article" date="2024" name="ISME J.">
        <title>Tailless and filamentous prophages are predominant in marine Vibrio.</title>
        <authorList>
            <person name="Steensen K."/>
            <person name="Seneca J."/>
            <person name="Bartlau N."/>
            <person name="Yu X.A."/>
            <person name="Hussain F.A."/>
            <person name="Polz M.F."/>
        </authorList>
    </citation>
    <scope>NUCLEOTIDE SEQUENCE [LARGE SCALE GENOMIC DNA]</scope>
    <source>
        <strain evidence="2 3">10N.222.51.A1</strain>
    </source>
</reference>
<proteinExistence type="predicted"/>
<dbReference type="EMBL" id="JBFRUW010000022">
    <property type="protein sequence ID" value="MFA0568244.1"/>
    <property type="molecule type" value="Genomic_DNA"/>
</dbReference>
<keyword evidence="1" id="KW-0472">Membrane</keyword>
<dbReference type="RefSeq" id="WP_372265689.1">
    <property type="nucleotide sequence ID" value="NZ_JBFRUW010000022.1"/>
</dbReference>
<evidence type="ECO:0000313" key="2">
    <source>
        <dbReference type="EMBL" id="MFA0568244.1"/>
    </source>
</evidence>
<dbReference type="Proteomes" id="UP001570417">
    <property type="component" value="Unassembled WGS sequence"/>
</dbReference>
<keyword evidence="1" id="KW-0812">Transmembrane</keyword>
<evidence type="ECO:0008006" key="4">
    <source>
        <dbReference type="Google" id="ProtNLM"/>
    </source>
</evidence>
<comment type="caution">
    <text evidence="2">The sequence shown here is derived from an EMBL/GenBank/DDBJ whole genome shotgun (WGS) entry which is preliminary data.</text>
</comment>
<gene>
    <name evidence="2" type="ORF">AB4566_08140</name>
</gene>
<organism evidence="2 3">
    <name type="scientific">Vibrio gallaecicus</name>
    <dbReference type="NCBI Taxonomy" id="552386"/>
    <lineage>
        <taxon>Bacteria</taxon>
        <taxon>Pseudomonadati</taxon>
        <taxon>Pseudomonadota</taxon>
        <taxon>Gammaproteobacteria</taxon>
        <taxon>Vibrionales</taxon>
        <taxon>Vibrionaceae</taxon>
        <taxon>Vibrio</taxon>
    </lineage>
</organism>
<feature type="transmembrane region" description="Helical" evidence="1">
    <location>
        <begin position="12"/>
        <end position="33"/>
    </location>
</feature>
<accession>A0ABV4NA01</accession>
<keyword evidence="3" id="KW-1185">Reference proteome</keyword>
<evidence type="ECO:0000313" key="3">
    <source>
        <dbReference type="Proteomes" id="UP001570417"/>
    </source>
</evidence>
<name>A0ABV4NA01_9VIBR</name>